<feature type="compositionally biased region" description="Polar residues" evidence="1">
    <location>
        <begin position="71"/>
        <end position="89"/>
    </location>
</feature>
<feature type="compositionally biased region" description="Basic residues" evidence="1">
    <location>
        <begin position="289"/>
        <end position="299"/>
    </location>
</feature>
<feature type="compositionally biased region" description="Polar residues" evidence="1">
    <location>
        <begin position="377"/>
        <end position="398"/>
    </location>
</feature>
<dbReference type="PANTHER" id="PTHR35679:SF1">
    <property type="entry name" value="RIKEN CDNA 4933402J07 GENE"/>
    <property type="match status" value="1"/>
</dbReference>
<feature type="compositionally biased region" description="Polar residues" evidence="1">
    <location>
        <begin position="275"/>
        <end position="284"/>
    </location>
</feature>
<dbReference type="Pfam" id="PF15472">
    <property type="entry name" value="DUF4638"/>
    <property type="match status" value="1"/>
</dbReference>
<feature type="region of interest" description="Disordered" evidence="1">
    <location>
        <begin position="59"/>
        <end position="104"/>
    </location>
</feature>
<organism evidence="2 3">
    <name type="scientific">Saccoglossus kowalevskii</name>
    <name type="common">Acorn worm</name>
    <dbReference type="NCBI Taxonomy" id="10224"/>
    <lineage>
        <taxon>Eukaryota</taxon>
        <taxon>Metazoa</taxon>
        <taxon>Hemichordata</taxon>
        <taxon>Enteropneusta</taxon>
        <taxon>Harrimaniidae</taxon>
        <taxon>Saccoglossus</taxon>
    </lineage>
</organism>
<feature type="compositionally biased region" description="Basic residues" evidence="1">
    <location>
        <begin position="354"/>
        <end position="364"/>
    </location>
</feature>
<evidence type="ECO:0000313" key="3">
    <source>
        <dbReference type="RefSeq" id="XP_006818267.1"/>
    </source>
</evidence>
<keyword evidence="2" id="KW-1185">Reference proteome</keyword>
<evidence type="ECO:0000313" key="2">
    <source>
        <dbReference type="Proteomes" id="UP000694865"/>
    </source>
</evidence>
<dbReference type="GeneID" id="102808756"/>
<dbReference type="Proteomes" id="UP000694865">
    <property type="component" value="Unplaced"/>
</dbReference>
<reference evidence="3" key="1">
    <citation type="submission" date="2025-08" db="UniProtKB">
        <authorList>
            <consortium name="RefSeq"/>
        </authorList>
    </citation>
    <scope>IDENTIFICATION</scope>
    <source>
        <tissue evidence="3">Testes</tissue>
    </source>
</reference>
<sequence length="597" mass="66665">MDYPSPPFGLRTAQAVSVNNKKERLHLKDMERSLANARDVQKHVLKQEEREVLRQLHKLQRDKERRHSYFSLETQNPKVNSGESSKNANSSHHHLLGSSTHAASSTNCSHDCATSSCRYGTSCQACGIHSMALGSDRYNGTFHGKGNHGKHHHKVAAKHSTHLNHMSHHNVTEERHHNYKSDNAGLHGRGHINNNMTSEYGQRRHSVDYGSLPHSKHDFHSSAWQHEARADSFHGIAHKPQPPSVPKTVDSSNSLRKEKLTRGHVKHDNHDDTDGGSSHAITHTNIDRHKPHHDKHMSTVKKTTCPSSHLMTSSKGENVYTLNESRNGKSHTMRESGTTKHPISPLIHCSSDRKKTHPPNCHHPKTTDGSSHHVLCSNDTESNGSLHSITKQSNNETGTRGGSGLFKRTVKRIMADRMMSSSSLRHQASHDNVRRVDNPTMASFQAINPSFCRYLAEKHHISLTPELLAQLHSIMKSSPEVLHGSHPERILPQVFGPVCITGRDHRKKMLALEFLSKMLPQILKDAGNTEVSAQDMLNCRYLRLTDSNIETLEHMCLDAGAPMGIHHHSKVDDVAAIVFGKSSDNDIVSNNVSVHKL</sequence>
<protein>
    <submittedName>
        <fullName evidence="3">Filaggrin-2-like</fullName>
    </submittedName>
</protein>
<dbReference type="RefSeq" id="XP_006818267.1">
    <property type="nucleotide sequence ID" value="XM_006818204.1"/>
</dbReference>
<feature type="region of interest" description="Disordered" evidence="1">
    <location>
        <begin position="260"/>
        <end position="404"/>
    </location>
</feature>
<proteinExistence type="predicted"/>
<name>A0ABM0ME26_SACKO</name>
<gene>
    <name evidence="3" type="primary">LOC102808756</name>
</gene>
<dbReference type="PANTHER" id="PTHR35679">
    <property type="entry name" value="RIKEN CDNA 4933402J07 GENE"/>
    <property type="match status" value="1"/>
</dbReference>
<feature type="compositionally biased region" description="Polar residues" evidence="1">
    <location>
        <begin position="300"/>
        <end position="325"/>
    </location>
</feature>
<evidence type="ECO:0000256" key="1">
    <source>
        <dbReference type="SAM" id="MobiDB-lite"/>
    </source>
</evidence>
<dbReference type="InterPro" id="IPR029171">
    <property type="entry name" value="DUF4638"/>
</dbReference>
<accession>A0ABM0ME26</accession>
<feature type="compositionally biased region" description="Basic and acidic residues" evidence="1">
    <location>
        <begin position="260"/>
        <end position="273"/>
    </location>
</feature>